<dbReference type="AlphaFoldDB" id="A0A421DST5"/>
<sequence>MNAKEFNREYAVGSRFIYLTGTAETGGKVVRTKDVARDLEKSGAVVEISLAPFFVKLSSLKPAD</sequence>
<name>A0A421DST5_9GAMM</name>
<organism evidence="1 2">
    <name type="scientific">Brenneria alni</name>
    <dbReference type="NCBI Taxonomy" id="71656"/>
    <lineage>
        <taxon>Bacteria</taxon>
        <taxon>Pseudomonadati</taxon>
        <taxon>Pseudomonadota</taxon>
        <taxon>Gammaproteobacteria</taxon>
        <taxon>Enterobacterales</taxon>
        <taxon>Pectobacteriaceae</taxon>
        <taxon>Brenneria</taxon>
    </lineage>
</organism>
<protein>
    <submittedName>
        <fullName evidence="1">Uncharacterized protein</fullName>
    </submittedName>
</protein>
<gene>
    <name evidence="1" type="ORF">BIY29_02255</name>
</gene>
<comment type="caution">
    <text evidence="1">The sequence shown here is derived from an EMBL/GenBank/DDBJ whole genome shotgun (WGS) entry which is preliminary data.</text>
</comment>
<accession>A0A421DST5</accession>
<dbReference type="Proteomes" id="UP000285648">
    <property type="component" value="Unassembled WGS sequence"/>
</dbReference>
<dbReference type="RefSeq" id="WP_121573416.1">
    <property type="nucleotide sequence ID" value="NZ_MJLZ01000003.1"/>
</dbReference>
<keyword evidence="2" id="KW-1185">Reference proteome</keyword>
<dbReference type="OrthoDB" id="6617109at2"/>
<dbReference type="EMBL" id="MJLZ01000003">
    <property type="protein sequence ID" value="RLM27483.1"/>
    <property type="molecule type" value="Genomic_DNA"/>
</dbReference>
<evidence type="ECO:0000313" key="2">
    <source>
        <dbReference type="Proteomes" id="UP000285648"/>
    </source>
</evidence>
<proteinExistence type="predicted"/>
<evidence type="ECO:0000313" key="1">
    <source>
        <dbReference type="EMBL" id="RLM27483.1"/>
    </source>
</evidence>
<reference evidence="1 2" key="1">
    <citation type="submission" date="2016-09" db="EMBL/GenBank/DDBJ databases">
        <authorList>
            <person name="Doonan J."/>
            <person name="Pachebat J.A."/>
            <person name="Golyshin P.N."/>
            <person name="Denman S."/>
            <person name="Mcdonald J.E."/>
        </authorList>
    </citation>
    <scope>NUCLEOTIDE SEQUENCE [LARGE SCALE GENOMIC DNA]</scope>
    <source>
        <strain evidence="1 2">NCPPB 3934</strain>
    </source>
</reference>